<evidence type="ECO:0000313" key="4">
    <source>
        <dbReference type="EnsemblMetazoa" id="GAUT003842-PA"/>
    </source>
</evidence>
<evidence type="ECO:0000256" key="3">
    <source>
        <dbReference type="ARBA" id="ARBA00023242"/>
    </source>
</evidence>
<sequence length="525" mass="58490">MFKYTRFSEPKRHNTLLLLFKVLQTESAKVSHLQLHYGVNITDGPIHHISFIPSGGYNADDNRLALVAIGGVESTIKVYALPLKIAANVDGAEPIIIEIESSFILKCGLNDEDHIMYKTQCLQICWSEVKGHNHIFAAYSNGCIGIWDISDDMQGNLNCFLIDNVHHYVPLNYWYVGEKGIKNISIHYDTSGPRWLAVSGMLRRFAVFDIRNIMQPTVVRDELNKNIVRAMDWCPVWETILLAICDSIPNNGRCAITVNPVSVMFAHNKLDIMSSAVTQVHYTPLTNLCVCSTDNGDLLFLSPRELHYERPLGKQFGGLRRFLTTMDVKTLNGDPLVKIDKNSTSELPNDWNMYEKNYKYKYGLVFGSIFPKFSDIESIKSKVLSKTPTGFRFYTMIASYWIEYICFISCLILKAAHKNAYLDENRRPPLHITPLMRINTLRCNLNPNGKHLTAVGYENGFVRIMLLRASVSVGASADISAASGCNSDSSPSPEATGCSSAIMTCGGSGFGSGGKNAVVAGRKKT</sequence>
<dbReference type="PANTHER" id="PTHR15052:SF2">
    <property type="entry name" value="GENERAL TRANSCRIPTION FACTOR 3C POLYPEPTIDE 2"/>
    <property type="match status" value="1"/>
</dbReference>
<keyword evidence="3" id="KW-0539">Nucleus</keyword>
<dbReference type="EnsemblMetazoa" id="GAUT003842-RA">
    <property type="protein sequence ID" value="GAUT003842-PA"/>
    <property type="gene ID" value="GAUT003842"/>
</dbReference>
<dbReference type="InterPro" id="IPR052416">
    <property type="entry name" value="GTF3C_component"/>
</dbReference>
<evidence type="ECO:0000256" key="2">
    <source>
        <dbReference type="ARBA" id="ARBA00023163"/>
    </source>
</evidence>
<name>A0A1A9UG87_GLOAU</name>
<dbReference type="VEuPathDB" id="VectorBase:GAUT003842"/>
<dbReference type="PANTHER" id="PTHR15052">
    <property type="entry name" value="RNA POLYMERASE III TRANSCRIPTION INITIATION FACTOR COMPLEX SUBUNIT"/>
    <property type="match status" value="1"/>
</dbReference>
<dbReference type="SUPFAM" id="SSF50978">
    <property type="entry name" value="WD40 repeat-like"/>
    <property type="match status" value="1"/>
</dbReference>
<keyword evidence="5" id="KW-1185">Reference proteome</keyword>
<comment type="subcellular location">
    <subcellularLocation>
        <location evidence="1">Nucleus</location>
    </subcellularLocation>
</comment>
<reference evidence="4" key="1">
    <citation type="submission" date="2020-05" db="UniProtKB">
        <authorList>
            <consortium name="EnsemblMetazoa"/>
        </authorList>
    </citation>
    <scope>IDENTIFICATION</scope>
    <source>
        <strain evidence="4">TTRI</strain>
    </source>
</reference>
<dbReference type="Proteomes" id="UP000078200">
    <property type="component" value="Unassembled WGS sequence"/>
</dbReference>
<dbReference type="STRING" id="7395.A0A1A9UG87"/>
<keyword evidence="2" id="KW-0804">Transcription</keyword>
<dbReference type="InterPro" id="IPR036322">
    <property type="entry name" value="WD40_repeat_dom_sf"/>
</dbReference>
<protein>
    <submittedName>
        <fullName evidence="4">Uncharacterized protein</fullName>
    </submittedName>
</protein>
<dbReference type="InterPro" id="IPR015943">
    <property type="entry name" value="WD40/YVTN_repeat-like_dom_sf"/>
</dbReference>
<dbReference type="Gene3D" id="2.130.10.10">
    <property type="entry name" value="YVTN repeat-like/Quinoprotein amine dehydrogenase"/>
    <property type="match status" value="1"/>
</dbReference>
<organism evidence="4 5">
    <name type="scientific">Glossina austeni</name>
    <name type="common">Savannah tsetse fly</name>
    <dbReference type="NCBI Taxonomy" id="7395"/>
    <lineage>
        <taxon>Eukaryota</taxon>
        <taxon>Metazoa</taxon>
        <taxon>Ecdysozoa</taxon>
        <taxon>Arthropoda</taxon>
        <taxon>Hexapoda</taxon>
        <taxon>Insecta</taxon>
        <taxon>Pterygota</taxon>
        <taxon>Neoptera</taxon>
        <taxon>Endopterygota</taxon>
        <taxon>Diptera</taxon>
        <taxon>Brachycera</taxon>
        <taxon>Muscomorpha</taxon>
        <taxon>Hippoboscoidea</taxon>
        <taxon>Glossinidae</taxon>
        <taxon>Glossina</taxon>
    </lineage>
</organism>
<evidence type="ECO:0000313" key="5">
    <source>
        <dbReference type="Proteomes" id="UP000078200"/>
    </source>
</evidence>
<dbReference type="AlphaFoldDB" id="A0A1A9UG87"/>
<dbReference type="GO" id="GO:0000127">
    <property type="term" value="C:transcription factor TFIIIC complex"/>
    <property type="evidence" value="ECO:0007669"/>
    <property type="project" value="TreeGrafter"/>
</dbReference>
<proteinExistence type="predicted"/>
<dbReference type="GO" id="GO:0005634">
    <property type="term" value="C:nucleus"/>
    <property type="evidence" value="ECO:0007669"/>
    <property type="project" value="UniProtKB-SubCell"/>
</dbReference>
<dbReference type="GO" id="GO:0006383">
    <property type="term" value="P:transcription by RNA polymerase III"/>
    <property type="evidence" value="ECO:0007669"/>
    <property type="project" value="TreeGrafter"/>
</dbReference>
<evidence type="ECO:0000256" key="1">
    <source>
        <dbReference type="ARBA" id="ARBA00004123"/>
    </source>
</evidence>
<accession>A0A1A9UG87</accession>